<evidence type="ECO:0000256" key="12">
    <source>
        <dbReference type="ARBA" id="ARBA00023136"/>
    </source>
</evidence>
<evidence type="ECO:0000256" key="16">
    <source>
        <dbReference type="SAM" id="Phobius"/>
    </source>
</evidence>
<evidence type="ECO:0000259" key="17">
    <source>
        <dbReference type="PROSITE" id="PS50109"/>
    </source>
</evidence>
<dbReference type="Gene3D" id="1.20.120.160">
    <property type="entry name" value="HPT domain"/>
    <property type="match status" value="1"/>
</dbReference>
<dbReference type="Pfam" id="PF02518">
    <property type="entry name" value="HATPase_c"/>
    <property type="match status" value="1"/>
</dbReference>
<dbReference type="SUPFAM" id="SSF47226">
    <property type="entry name" value="Histidine-containing phosphotransfer domain, HPT domain"/>
    <property type="match status" value="1"/>
</dbReference>
<dbReference type="InterPro" id="IPR004358">
    <property type="entry name" value="Sig_transdc_His_kin-like_C"/>
</dbReference>
<dbReference type="InterPro" id="IPR036890">
    <property type="entry name" value="HATPase_C_sf"/>
</dbReference>
<dbReference type="SUPFAM" id="SSF52172">
    <property type="entry name" value="CheY-like"/>
    <property type="match status" value="1"/>
</dbReference>
<dbReference type="Pfam" id="PF08447">
    <property type="entry name" value="PAS_3"/>
    <property type="match status" value="1"/>
</dbReference>
<dbReference type="Gene3D" id="1.10.287.130">
    <property type="match status" value="1"/>
</dbReference>
<dbReference type="SUPFAM" id="SSF55785">
    <property type="entry name" value="PYP-like sensor domain (PAS domain)"/>
    <property type="match status" value="1"/>
</dbReference>
<name>A0A2U8WFK0_9HYPH</name>
<evidence type="ECO:0000256" key="2">
    <source>
        <dbReference type="ARBA" id="ARBA00004370"/>
    </source>
</evidence>
<keyword evidence="6 16" id="KW-0812">Transmembrane</keyword>
<dbReference type="CDD" id="cd00130">
    <property type="entry name" value="PAS"/>
    <property type="match status" value="1"/>
</dbReference>
<keyword evidence="4 13" id="KW-0597">Phosphoprotein</keyword>
<keyword evidence="12 16" id="KW-0472">Membrane</keyword>
<dbReference type="SMART" id="SM00086">
    <property type="entry name" value="PAC"/>
    <property type="match status" value="1"/>
</dbReference>
<feature type="domain" description="PAC" evidence="20">
    <location>
        <begin position="300"/>
        <end position="350"/>
    </location>
</feature>
<feature type="transmembrane region" description="Helical" evidence="16">
    <location>
        <begin position="188"/>
        <end position="211"/>
    </location>
</feature>
<accession>A0A2U8WFK0</accession>
<dbReference type="InterPro" id="IPR036097">
    <property type="entry name" value="HisK_dim/P_sf"/>
</dbReference>
<dbReference type="InterPro" id="IPR005467">
    <property type="entry name" value="His_kinase_dom"/>
</dbReference>
<keyword evidence="8 21" id="KW-0418">Kinase</keyword>
<keyword evidence="10 16" id="KW-1133">Transmembrane helix</keyword>
<feature type="domain" description="Histidine kinase" evidence="17">
    <location>
        <begin position="375"/>
        <end position="600"/>
    </location>
</feature>
<dbReference type="CDD" id="cd16922">
    <property type="entry name" value="HATPase_EvgS-ArcB-TorS-like"/>
    <property type="match status" value="1"/>
</dbReference>
<keyword evidence="14" id="KW-0175">Coiled coil</keyword>
<evidence type="ECO:0000256" key="3">
    <source>
        <dbReference type="ARBA" id="ARBA00012438"/>
    </source>
</evidence>
<dbReference type="PROSITE" id="PS50110">
    <property type="entry name" value="RESPONSE_REGULATORY"/>
    <property type="match status" value="1"/>
</dbReference>
<dbReference type="PANTHER" id="PTHR45339:SF5">
    <property type="entry name" value="HISTIDINE KINASE"/>
    <property type="match status" value="1"/>
</dbReference>
<gene>
    <name evidence="21" type="ORF">DK389_30540</name>
</gene>
<evidence type="ECO:0000256" key="14">
    <source>
        <dbReference type="SAM" id="Coils"/>
    </source>
</evidence>
<dbReference type="CDD" id="cd17546">
    <property type="entry name" value="REC_hyHK_CKI1_RcsC-like"/>
    <property type="match status" value="1"/>
</dbReference>
<dbReference type="SMART" id="SM00091">
    <property type="entry name" value="PAS"/>
    <property type="match status" value="1"/>
</dbReference>
<dbReference type="PROSITE" id="PS50112">
    <property type="entry name" value="PAS"/>
    <property type="match status" value="1"/>
</dbReference>
<dbReference type="SMART" id="SM00448">
    <property type="entry name" value="REC"/>
    <property type="match status" value="1"/>
</dbReference>
<keyword evidence="22" id="KW-1185">Reference proteome</keyword>
<evidence type="ECO:0000256" key="7">
    <source>
        <dbReference type="ARBA" id="ARBA00022741"/>
    </source>
</evidence>
<evidence type="ECO:0000256" key="1">
    <source>
        <dbReference type="ARBA" id="ARBA00000085"/>
    </source>
</evidence>
<dbReference type="EMBL" id="CP029550">
    <property type="protein sequence ID" value="AWN44052.1"/>
    <property type="molecule type" value="Genomic_DNA"/>
</dbReference>
<dbReference type="Pfam" id="PF00512">
    <property type="entry name" value="HisKA"/>
    <property type="match status" value="1"/>
</dbReference>
<organism evidence="21 22">
    <name type="scientific">Methylobacterium durans</name>
    <dbReference type="NCBI Taxonomy" id="2202825"/>
    <lineage>
        <taxon>Bacteria</taxon>
        <taxon>Pseudomonadati</taxon>
        <taxon>Pseudomonadota</taxon>
        <taxon>Alphaproteobacteria</taxon>
        <taxon>Hyphomicrobiales</taxon>
        <taxon>Methylobacteriaceae</taxon>
        <taxon>Methylobacterium</taxon>
    </lineage>
</organism>
<keyword evidence="7" id="KW-0547">Nucleotide-binding</keyword>
<dbReference type="GO" id="GO:0005886">
    <property type="term" value="C:plasma membrane"/>
    <property type="evidence" value="ECO:0007669"/>
    <property type="project" value="UniProtKB-SubCell"/>
</dbReference>
<dbReference type="InterPro" id="IPR000700">
    <property type="entry name" value="PAS-assoc_C"/>
</dbReference>
<dbReference type="Gene3D" id="3.40.50.2300">
    <property type="match status" value="1"/>
</dbReference>
<dbReference type="PROSITE" id="PS50113">
    <property type="entry name" value="PAC"/>
    <property type="match status" value="1"/>
</dbReference>
<feature type="domain" description="Response regulatory" evidence="18">
    <location>
        <begin position="625"/>
        <end position="742"/>
    </location>
</feature>
<reference evidence="22" key="1">
    <citation type="submission" date="2018-05" db="EMBL/GenBank/DDBJ databases">
        <title>Complete Genome Sequence of Methylobacterium sp. 17SD2-17.</title>
        <authorList>
            <person name="Srinivasan S."/>
        </authorList>
    </citation>
    <scope>NUCLEOTIDE SEQUENCE [LARGE SCALE GENOMIC DNA]</scope>
    <source>
        <strain evidence="22">17SD2-17</strain>
    </source>
</reference>
<evidence type="ECO:0000259" key="20">
    <source>
        <dbReference type="PROSITE" id="PS50113"/>
    </source>
</evidence>
<dbReference type="AlphaFoldDB" id="A0A2U8WFK0"/>
<dbReference type="InterPro" id="IPR035965">
    <property type="entry name" value="PAS-like_dom_sf"/>
</dbReference>
<dbReference type="RefSeq" id="WP_109895430.1">
    <property type="nucleotide sequence ID" value="NZ_CP029550.1"/>
</dbReference>
<dbReference type="InterPro" id="IPR003661">
    <property type="entry name" value="HisK_dim/P_dom"/>
</dbReference>
<feature type="transmembrane region" description="Helical" evidence="16">
    <location>
        <begin position="20"/>
        <end position="40"/>
    </location>
</feature>
<dbReference type="InterPro" id="IPR003594">
    <property type="entry name" value="HATPase_dom"/>
</dbReference>
<dbReference type="Pfam" id="PF00072">
    <property type="entry name" value="Response_reg"/>
    <property type="match status" value="1"/>
</dbReference>
<dbReference type="CDD" id="cd19410">
    <property type="entry name" value="HK9-like_sensor"/>
    <property type="match status" value="1"/>
</dbReference>
<feature type="region of interest" description="Disordered" evidence="15">
    <location>
        <begin position="131"/>
        <end position="152"/>
    </location>
</feature>
<dbReference type="EC" id="2.7.13.3" evidence="3"/>
<evidence type="ECO:0000256" key="10">
    <source>
        <dbReference type="ARBA" id="ARBA00022989"/>
    </source>
</evidence>
<dbReference type="PROSITE" id="PS50109">
    <property type="entry name" value="HIS_KIN"/>
    <property type="match status" value="1"/>
</dbReference>
<evidence type="ECO:0000256" key="15">
    <source>
        <dbReference type="SAM" id="MobiDB-lite"/>
    </source>
</evidence>
<dbReference type="PROSITE" id="PS51257">
    <property type="entry name" value="PROKAR_LIPOPROTEIN"/>
    <property type="match status" value="1"/>
</dbReference>
<dbReference type="InterPro" id="IPR001789">
    <property type="entry name" value="Sig_transdc_resp-reg_receiver"/>
</dbReference>
<dbReference type="FunFam" id="1.10.287.130:FF:000004">
    <property type="entry name" value="Ethylene receptor 1"/>
    <property type="match status" value="1"/>
</dbReference>
<dbReference type="Proteomes" id="UP000245926">
    <property type="component" value="Chromosome"/>
</dbReference>
<sequence length="882" mass="96013">MLSFRDKPLSRLGKNVAPLALAGAILLIAACSALLIPLLFDVREKRVWLQHTYEVLAELDTIHTSVADAEIGQREILLSHQEERLAPYRAAVQALPEATARLSDLVSDNPAQAARARTLSQQVREKLSDLGRSLRETAPPSPSQSSVDAERGAALTAQIRETLQVMRHEEQRLLAERRSALEQVAPRSIGFAIATLLLALLSLTGAGYLAVREIRRRAEAEAVLQASERRYRLLAENTSDIVRLLSSDPQQAYTSPAIRTVLGYEPEEFAALSLEELIHPDDLAQARTCRAQLSAEHASRVGTHRYRHKHGHWVWLEVAYRRMEADTADLVLAVGRDVTHRKKQEEVLRDAVEDARAARAQAEAASQAKTDFLAAMSHEIRTPLNGILGYTDLLLAEDQLNPSQRLRVERVRSSGAALLTVVNDILDFSKIEAGQIEIDPRSFSLAALVDNSLSIVRSLAEHKNVVLSAQVEPGVPEHLVGDQDRLRQILLNLLNNAVKFTAKGSVTLRITSLADANLPGGERRLRFSVTDTGIGIPAEKQSLLFERFSQVDSSTSREFGGTGLGLAISQRLIQLMGGTIGVESQVGRGSTFWFELALPLSEVADEHVLSPQSPSSGSSKSGGAHVLLAEDLEINQDIARSILEAGGHRVDVAVDGVRAVEAVQQRAYDLVLMDVQMPVMDGITAVRHIRSLGSAYAELPIVALTANVLPHQVQAFTEAGMNGHIGKPFKRDELLAAVQRWAKKPLVERTLDPVEPQSEDEHSEASFDPAVFSEVFDLLGPDQAGQLLRRFGQELEARVGLDVHGRGRDEIGRDAHALASQAGFLGFVALSGQCLAVEAACAGRSEKADLAILLSGLTRLRDAALGKVRQLEGTLAERLPAT</sequence>
<dbReference type="InterPro" id="IPR001610">
    <property type="entry name" value="PAC"/>
</dbReference>
<keyword evidence="5" id="KW-0808">Transferase</keyword>
<dbReference type="InterPro" id="IPR011006">
    <property type="entry name" value="CheY-like_superfamily"/>
</dbReference>
<dbReference type="NCBIfam" id="TIGR00229">
    <property type="entry name" value="sensory_box"/>
    <property type="match status" value="1"/>
</dbReference>
<comment type="subcellular location">
    <subcellularLocation>
        <location evidence="2">Membrane</location>
    </subcellularLocation>
</comment>
<proteinExistence type="predicted"/>
<dbReference type="InterPro" id="IPR013655">
    <property type="entry name" value="PAS_fold_3"/>
</dbReference>
<dbReference type="InterPro" id="IPR000014">
    <property type="entry name" value="PAS"/>
</dbReference>
<evidence type="ECO:0000256" key="11">
    <source>
        <dbReference type="ARBA" id="ARBA00023012"/>
    </source>
</evidence>
<keyword evidence="11" id="KW-0902">Two-component regulatory system</keyword>
<keyword evidence="9" id="KW-0067">ATP-binding</keyword>
<dbReference type="SMART" id="SM00387">
    <property type="entry name" value="HATPase_c"/>
    <property type="match status" value="1"/>
</dbReference>
<evidence type="ECO:0000313" key="22">
    <source>
        <dbReference type="Proteomes" id="UP000245926"/>
    </source>
</evidence>
<evidence type="ECO:0000256" key="4">
    <source>
        <dbReference type="ARBA" id="ARBA00022553"/>
    </source>
</evidence>
<dbReference type="InterPro" id="IPR007891">
    <property type="entry name" value="CHASE3"/>
</dbReference>
<evidence type="ECO:0000259" key="18">
    <source>
        <dbReference type="PROSITE" id="PS50110"/>
    </source>
</evidence>
<dbReference type="PANTHER" id="PTHR45339">
    <property type="entry name" value="HYBRID SIGNAL TRANSDUCTION HISTIDINE KINASE J"/>
    <property type="match status" value="1"/>
</dbReference>
<dbReference type="SUPFAM" id="SSF47384">
    <property type="entry name" value="Homodimeric domain of signal transducing histidine kinase"/>
    <property type="match status" value="1"/>
</dbReference>
<dbReference type="InterPro" id="IPR036641">
    <property type="entry name" value="HPT_dom_sf"/>
</dbReference>
<dbReference type="Gene3D" id="3.30.565.10">
    <property type="entry name" value="Histidine kinase-like ATPase, C-terminal domain"/>
    <property type="match status" value="1"/>
</dbReference>
<comment type="catalytic activity">
    <reaction evidence="1">
        <text>ATP + protein L-histidine = ADP + protein N-phospho-L-histidine.</text>
        <dbReference type="EC" id="2.7.13.3"/>
    </reaction>
</comment>
<evidence type="ECO:0000259" key="19">
    <source>
        <dbReference type="PROSITE" id="PS50112"/>
    </source>
</evidence>
<evidence type="ECO:0000256" key="13">
    <source>
        <dbReference type="PROSITE-ProRule" id="PRU00169"/>
    </source>
</evidence>
<dbReference type="CDD" id="cd00082">
    <property type="entry name" value="HisKA"/>
    <property type="match status" value="1"/>
</dbReference>
<evidence type="ECO:0000256" key="9">
    <source>
        <dbReference type="ARBA" id="ARBA00022840"/>
    </source>
</evidence>
<dbReference type="GO" id="GO:0005524">
    <property type="term" value="F:ATP binding"/>
    <property type="evidence" value="ECO:0007669"/>
    <property type="project" value="UniProtKB-KW"/>
</dbReference>
<feature type="domain" description="PAS" evidence="19">
    <location>
        <begin position="227"/>
        <end position="282"/>
    </location>
</feature>
<dbReference type="PRINTS" id="PR00344">
    <property type="entry name" value="BCTRLSENSOR"/>
</dbReference>
<evidence type="ECO:0000256" key="8">
    <source>
        <dbReference type="ARBA" id="ARBA00022777"/>
    </source>
</evidence>
<evidence type="ECO:0000256" key="6">
    <source>
        <dbReference type="ARBA" id="ARBA00022692"/>
    </source>
</evidence>
<dbReference type="FunFam" id="3.30.565.10:FF:000010">
    <property type="entry name" value="Sensor histidine kinase RcsC"/>
    <property type="match status" value="1"/>
</dbReference>
<feature type="modified residue" description="4-aspartylphosphate" evidence="13">
    <location>
        <position position="674"/>
    </location>
</feature>
<dbReference type="Pfam" id="PF05227">
    <property type="entry name" value="CHASE3"/>
    <property type="match status" value="1"/>
</dbReference>
<feature type="coiled-coil region" evidence="14">
    <location>
        <begin position="341"/>
        <end position="368"/>
    </location>
</feature>
<dbReference type="OrthoDB" id="9789782at2"/>
<dbReference type="SMART" id="SM00388">
    <property type="entry name" value="HisKA"/>
    <property type="match status" value="1"/>
</dbReference>
<dbReference type="GO" id="GO:0000155">
    <property type="term" value="F:phosphorelay sensor kinase activity"/>
    <property type="evidence" value="ECO:0007669"/>
    <property type="project" value="InterPro"/>
</dbReference>
<evidence type="ECO:0000256" key="5">
    <source>
        <dbReference type="ARBA" id="ARBA00022679"/>
    </source>
</evidence>
<dbReference type="SUPFAM" id="SSF55874">
    <property type="entry name" value="ATPase domain of HSP90 chaperone/DNA topoisomerase II/histidine kinase"/>
    <property type="match status" value="1"/>
</dbReference>
<evidence type="ECO:0000313" key="21">
    <source>
        <dbReference type="EMBL" id="AWN44052.1"/>
    </source>
</evidence>
<protein>
    <recommendedName>
        <fullName evidence="3">histidine kinase</fullName>
        <ecNumber evidence="3">2.7.13.3</ecNumber>
    </recommendedName>
</protein>
<dbReference type="Gene3D" id="3.30.450.20">
    <property type="entry name" value="PAS domain"/>
    <property type="match status" value="1"/>
</dbReference>
<dbReference type="KEGG" id="mets:DK389_30540"/>